<dbReference type="PROSITE" id="PS00211">
    <property type="entry name" value="ABC_TRANSPORTER_1"/>
    <property type="match status" value="1"/>
</dbReference>
<dbReference type="SMART" id="SM00382">
    <property type="entry name" value="AAA"/>
    <property type="match status" value="1"/>
</dbReference>
<protein>
    <submittedName>
        <fullName evidence="10">Thiol reductant ABC exporter subunit CydC</fullName>
    </submittedName>
</protein>
<dbReference type="InterPro" id="IPR017871">
    <property type="entry name" value="ABC_transporter-like_CS"/>
</dbReference>
<comment type="caution">
    <text evidence="10">The sequence shown here is derived from an EMBL/GenBank/DDBJ whole genome shotgun (WGS) entry which is preliminary data.</text>
</comment>
<keyword evidence="5 7" id="KW-1133">Transmembrane helix</keyword>
<dbReference type="InterPro" id="IPR039421">
    <property type="entry name" value="Type_1_exporter"/>
</dbReference>
<evidence type="ECO:0000313" key="11">
    <source>
        <dbReference type="Proteomes" id="UP001165586"/>
    </source>
</evidence>
<dbReference type="RefSeq" id="WP_259537871.1">
    <property type="nucleotide sequence ID" value="NZ_JANLCJ010000001.1"/>
</dbReference>
<keyword evidence="4" id="KW-0067">ATP-binding</keyword>
<keyword evidence="11" id="KW-1185">Reference proteome</keyword>
<feature type="transmembrane region" description="Helical" evidence="7">
    <location>
        <begin position="21"/>
        <end position="43"/>
    </location>
</feature>
<dbReference type="PANTHER" id="PTHR24221:SF590">
    <property type="entry name" value="COMPONENT LINKED WITH THE ASSEMBLY OF CYTOCHROME' TRANSPORT TRANSMEMBRANE ATP-BINDING PROTEIN ABC TRANSPORTER CYDD-RELATED"/>
    <property type="match status" value="1"/>
</dbReference>
<feature type="transmembrane region" description="Helical" evidence="7">
    <location>
        <begin position="160"/>
        <end position="179"/>
    </location>
</feature>
<comment type="subcellular location">
    <subcellularLocation>
        <location evidence="1">Cell membrane</location>
        <topology evidence="1">Multi-pass membrane protein</topology>
    </subcellularLocation>
</comment>
<dbReference type="InterPro" id="IPR014223">
    <property type="entry name" value="ABC_CydC/D"/>
</dbReference>
<dbReference type="SUPFAM" id="SSF90123">
    <property type="entry name" value="ABC transporter transmembrane region"/>
    <property type="match status" value="1"/>
</dbReference>
<dbReference type="Pfam" id="PF00664">
    <property type="entry name" value="ABC_membrane"/>
    <property type="match status" value="1"/>
</dbReference>
<organism evidence="10 11">
    <name type="scientific">Herbiconiux daphne</name>
    <dbReference type="NCBI Taxonomy" id="2970914"/>
    <lineage>
        <taxon>Bacteria</taxon>
        <taxon>Bacillati</taxon>
        <taxon>Actinomycetota</taxon>
        <taxon>Actinomycetes</taxon>
        <taxon>Micrococcales</taxon>
        <taxon>Microbacteriaceae</taxon>
        <taxon>Herbiconiux</taxon>
    </lineage>
</organism>
<feature type="domain" description="ABC transporter" evidence="8">
    <location>
        <begin position="342"/>
        <end position="547"/>
    </location>
</feature>
<evidence type="ECO:0000256" key="4">
    <source>
        <dbReference type="ARBA" id="ARBA00022840"/>
    </source>
</evidence>
<dbReference type="EMBL" id="JANLCJ010000001">
    <property type="protein sequence ID" value="MCS5733125.1"/>
    <property type="molecule type" value="Genomic_DNA"/>
</dbReference>
<dbReference type="InterPro" id="IPR003593">
    <property type="entry name" value="AAA+_ATPase"/>
</dbReference>
<evidence type="ECO:0000256" key="7">
    <source>
        <dbReference type="SAM" id="Phobius"/>
    </source>
</evidence>
<dbReference type="InterPro" id="IPR003439">
    <property type="entry name" value="ABC_transporter-like_ATP-bd"/>
</dbReference>
<dbReference type="InterPro" id="IPR036640">
    <property type="entry name" value="ABC1_TM_sf"/>
</dbReference>
<reference evidence="10" key="1">
    <citation type="submission" date="2022-08" db="EMBL/GenBank/DDBJ databases">
        <authorList>
            <person name="Deng Y."/>
            <person name="Han X.-F."/>
            <person name="Zhang Y.-Q."/>
        </authorList>
    </citation>
    <scope>NUCLEOTIDE SEQUENCE</scope>
    <source>
        <strain evidence="10">CPCC 203386</strain>
    </source>
</reference>
<dbReference type="Pfam" id="PF00005">
    <property type="entry name" value="ABC_tran"/>
    <property type="match status" value="1"/>
</dbReference>
<dbReference type="Gene3D" id="1.20.1560.10">
    <property type="entry name" value="ABC transporter type 1, transmembrane domain"/>
    <property type="match status" value="1"/>
</dbReference>
<evidence type="ECO:0000256" key="1">
    <source>
        <dbReference type="ARBA" id="ARBA00004651"/>
    </source>
</evidence>
<keyword evidence="2 7" id="KW-0812">Transmembrane</keyword>
<feature type="transmembrane region" description="Helical" evidence="7">
    <location>
        <begin position="277"/>
        <end position="302"/>
    </location>
</feature>
<keyword evidence="6 7" id="KW-0472">Membrane</keyword>
<dbReference type="PROSITE" id="PS50893">
    <property type="entry name" value="ABC_TRANSPORTER_2"/>
    <property type="match status" value="1"/>
</dbReference>
<proteinExistence type="predicted"/>
<feature type="domain" description="ABC transmembrane type-1" evidence="9">
    <location>
        <begin position="20"/>
        <end position="314"/>
    </location>
</feature>
<dbReference type="InterPro" id="IPR011527">
    <property type="entry name" value="ABC1_TM_dom"/>
</dbReference>
<dbReference type="InterPro" id="IPR027417">
    <property type="entry name" value="P-loop_NTPase"/>
</dbReference>
<evidence type="ECO:0000259" key="8">
    <source>
        <dbReference type="PROSITE" id="PS50893"/>
    </source>
</evidence>
<accession>A0ABT2GYU1</accession>
<feature type="transmembrane region" description="Helical" evidence="7">
    <location>
        <begin position="49"/>
        <end position="71"/>
    </location>
</feature>
<sequence length="549" mass="57291">MKRSEVIQLAQPSLRRFLPGVLLGLVSALSAVGLLVTAAWLITRAAEQPPILFLSAAMVGVRAFALGRAAFRYVERLVSHDAAFATMPALRVGVYERLVPVSPDGLGRSRRGDLLTRLVADVDEQQNFPLRVVQPLLVSGLTAVAAVVLVWVLLPAAGAILLAGLVLAFVLGTAVNVWVSGRAERELAGIRGSYQADLADYLANVDTLVAYGAADGRRADLAAADALLTRTQVRRAAGSGVTAALVTLVAGAVTVFALVVGVGMLGSGGSGGFGGPALAVIALAPMAVFEVFALVPLAAGAWRQVRASADRIASVVPDQVPPGIPVDGPEATRPAPRGAITLSVRGLSARWPGETADAVTGVSFDLGAGDRLLVRGRSGSGKTTLAHALVRFLDYGGHYRVNGVEARDYPQDVLRTVVGLCEQTPYLFDDDIRQNLLFARDSATDDDLLDVLERVGLGPWVRERGGLTARVGERGALVSGGQAQRIALARALLAGFPVLVLDEPTANVDPDLADALLDDLLAAAGDDRAVVLISHTPVPEHLVTSTLHL</sequence>
<evidence type="ECO:0000256" key="6">
    <source>
        <dbReference type="ARBA" id="ARBA00023136"/>
    </source>
</evidence>
<dbReference type="PANTHER" id="PTHR24221">
    <property type="entry name" value="ATP-BINDING CASSETTE SUB-FAMILY B"/>
    <property type="match status" value="1"/>
</dbReference>
<feature type="transmembrane region" description="Helical" evidence="7">
    <location>
        <begin position="240"/>
        <end position="265"/>
    </location>
</feature>
<dbReference type="PROSITE" id="PS50929">
    <property type="entry name" value="ABC_TM1F"/>
    <property type="match status" value="1"/>
</dbReference>
<gene>
    <name evidence="10" type="primary">cydC</name>
    <name evidence="10" type="ORF">N1032_05155</name>
</gene>
<evidence type="ECO:0000313" key="10">
    <source>
        <dbReference type="EMBL" id="MCS5733125.1"/>
    </source>
</evidence>
<dbReference type="SUPFAM" id="SSF52540">
    <property type="entry name" value="P-loop containing nucleoside triphosphate hydrolases"/>
    <property type="match status" value="1"/>
</dbReference>
<evidence type="ECO:0000256" key="5">
    <source>
        <dbReference type="ARBA" id="ARBA00022989"/>
    </source>
</evidence>
<keyword evidence="3" id="KW-0547">Nucleotide-binding</keyword>
<evidence type="ECO:0000259" key="9">
    <source>
        <dbReference type="PROSITE" id="PS50929"/>
    </source>
</evidence>
<feature type="transmembrane region" description="Helical" evidence="7">
    <location>
        <begin position="136"/>
        <end position="154"/>
    </location>
</feature>
<dbReference type="NCBIfam" id="TIGR02868">
    <property type="entry name" value="CydC"/>
    <property type="match status" value="1"/>
</dbReference>
<dbReference type="Gene3D" id="3.40.50.300">
    <property type="entry name" value="P-loop containing nucleotide triphosphate hydrolases"/>
    <property type="match status" value="1"/>
</dbReference>
<dbReference type="Proteomes" id="UP001165586">
    <property type="component" value="Unassembled WGS sequence"/>
</dbReference>
<name>A0ABT2GYU1_9MICO</name>
<evidence type="ECO:0000256" key="2">
    <source>
        <dbReference type="ARBA" id="ARBA00022692"/>
    </source>
</evidence>
<dbReference type="CDD" id="cd03228">
    <property type="entry name" value="ABCC_MRP_Like"/>
    <property type="match status" value="1"/>
</dbReference>
<evidence type="ECO:0000256" key="3">
    <source>
        <dbReference type="ARBA" id="ARBA00022741"/>
    </source>
</evidence>